<keyword evidence="6" id="KW-0539">Nucleus</keyword>
<comment type="subcellular location">
    <subcellularLocation>
        <location evidence="1">Nucleus</location>
    </subcellularLocation>
</comment>
<dbReference type="CDD" id="cd22435">
    <property type="entry name" value="KH-I_NOVA_rpt1"/>
    <property type="match status" value="1"/>
</dbReference>
<dbReference type="CDD" id="cd09031">
    <property type="entry name" value="KH-I_NOVA_rpt3"/>
    <property type="match status" value="1"/>
</dbReference>
<evidence type="ECO:0000256" key="3">
    <source>
        <dbReference type="ARBA" id="ARBA00022737"/>
    </source>
</evidence>
<evidence type="ECO:0000256" key="4">
    <source>
        <dbReference type="ARBA" id="ARBA00022884"/>
    </source>
</evidence>
<evidence type="ECO:0000256" key="2">
    <source>
        <dbReference type="ARBA" id="ARBA00022664"/>
    </source>
</evidence>
<proteinExistence type="predicted"/>
<evidence type="ECO:0000256" key="5">
    <source>
        <dbReference type="ARBA" id="ARBA00023187"/>
    </source>
</evidence>
<dbReference type="InterPro" id="IPR047276">
    <property type="entry name" value="KH-I_NOVA_rpt2"/>
</dbReference>
<feature type="domain" description="K Homology" evidence="9">
    <location>
        <begin position="63"/>
        <end position="136"/>
    </location>
</feature>
<dbReference type="InterPro" id="IPR036612">
    <property type="entry name" value="KH_dom_type_1_sf"/>
</dbReference>
<dbReference type="Pfam" id="PF00013">
    <property type="entry name" value="KH_1"/>
    <property type="match status" value="3"/>
</dbReference>
<dbReference type="InterPro" id="IPR004087">
    <property type="entry name" value="KH_dom"/>
</dbReference>
<keyword evidence="5" id="KW-0508">mRNA splicing</keyword>
<feature type="domain" description="K Homology" evidence="9">
    <location>
        <begin position="157"/>
        <end position="229"/>
    </location>
</feature>
<dbReference type="InterPro" id="IPR047274">
    <property type="entry name" value="KH-I_NOVA_rpt3"/>
</dbReference>
<keyword evidence="4 7" id="KW-0694">RNA-binding</keyword>
<protein>
    <recommendedName>
        <fullName evidence="9">K Homology domain-containing protein</fullName>
    </recommendedName>
</protein>
<dbReference type="InterPro" id="IPR047275">
    <property type="entry name" value="KH-I_NOVA_rpt1"/>
</dbReference>
<name>A0ABN8EDS8_CHISP</name>
<dbReference type="InterPro" id="IPR004088">
    <property type="entry name" value="KH_dom_type_1"/>
</dbReference>
<evidence type="ECO:0000259" key="9">
    <source>
        <dbReference type="SMART" id="SM00322"/>
    </source>
</evidence>
<gene>
    <name evidence="10" type="ORF">CHILSU_LOCUS3877</name>
</gene>
<organism evidence="10 11">
    <name type="scientific">Chilo suppressalis</name>
    <name type="common">Asiatic rice borer moth</name>
    <dbReference type="NCBI Taxonomy" id="168631"/>
    <lineage>
        <taxon>Eukaryota</taxon>
        <taxon>Metazoa</taxon>
        <taxon>Ecdysozoa</taxon>
        <taxon>Arthropoda</taxon>
        <taxon>Hexapoda</taxon>
        <taxon>Insecta</taxon>
        <taxon>Pterygota</taxon>
        <taxon>Neoptera</taxon>
        <taxon>Endopterygota</taxon>
        <taxon>Lepidoptera</taxon>
        <taxon>Glossata</taxon>
        <taxon>Ditrysia</taxon>
        <taxon>Pyraloidea</taxon>
        <taxon>Crambidae</taxon>
        <taxon>Crambinae</taxon>
        <taxon>Chilo</taxon>
    </lineage>
</organism>
<dbReference type="PROSITE" id="PS50084">
    <property type="entry name" value="KH_TYPE_1"/>
    <property type="match status" value="3"/>
</dbReference>
<feature type="domain" description="K Homology" evidence="9">
    <location>
        <begin position="454"/>
        <end position="527"/>
    </location>
</feature>
<keyword evidence="2" id="KW-0507">mRNA processing</keyword>
<dbReference type="CDD" id="cd22436">
    <property type="entry name" value="KH-I_NOVA_rpt2"/>
    <property type="match status" value="1"/>
</dbReference>
<evidence type="ECO:0000313" key="11">
    <source>
        <dbReference type="Proteomes" id="UP001153292"/>
    </source>
</evidence>
<keyword evidence="11" id="KW-1185">Reference proteome</keyword>
<sequence length="544" mass="56153">MAADTGMDTCPSPEITDSRKRPLDGDSENGDVKRSHFSSVQDLVTALPLANGHGNITSHFVEPTYHFKVLVPSMVAGAIIGKGGETIAQLQKDTGARVKMSKSHDFYPGTTERACLITGSVDGIMVVLDFIMDKIKEKPELVKPFPEGVDAKMPQDRDKQVKILVPNSTAGMIIGKGGNYIKQIKEQSGSYVQISQKAKELSLQERCITVVGEKEGNKKACLMILQKVVDDPQSGSCPNVSYADVAGPVANYNPTGSPYAVSTEVTESHAVGGVGVGVGSVGSVLVNGAAAAAGLGALALSLSLAPPGTAPPAPLTPHTLDHIKVALRQAGYSEAGVGEISAALSLLVKHGVLGLALPTALPAPLSAAYFPMPHAHAHAQDPPAVFGPIGQVGLGGARGGSLERFAEVAFEALRPPAVAPISLSGGVGGVGGVFPASASLLPLSKSPTPADAGAKDSKNVEIAEVIVGAILGPGGRSLVEIQQMSGANIQISKKGTFAPGTRNRIVTISGSNTAISNAHYLIEQKIQEEELKRTRHNAISGLMQ</sequence>
<dbReference type="SMART" id="SM00322">
    <property type="entry name" value="KH"/>
    <property type="match status" value="3"/>
</dbReference>
<dbReference type="SUPFAM" id="SSF54791">
    <property type="entry name" value="Eukaryotic type KH-domain (KH-domain type I)"/>
    <property type="match status" value="3"/>
</dbReference>
<feature type="compositionally biased region" description="Basic and acidic residues" evidence="8">
    <location>
        <begin position="16"/>
        <end position="34"/>
    </location>
</feature>
<reference evidence="10" key="1">
    <citation type="submission" date="2021-12" db="EMBL/GenBank/DDBJ databases">
        <authorList>
            <person name="King R."/>
        </authorList>
    </citation>
    <scope>NUCLEOTIDE SEQUENCE</scope>
</reference>
<dbReference type="Proteomes" id="UP001153292">
    <property type="component" value="Chromosome 17"/>
</dbReference>
<accession>A0ABN8EDS8</accession>
<feature type="region of interest" description="Disordered" evidence="8">
    <location>
        <begin position="1"/>
        <end position="35"/>
    </location>
</feature>
<dbReference type="EMBL" id="OU963910">
    <property type="protein sequence ID" value="CAH0679047.1"/>
    <property type="molecule type" value="Genomic_DNA"/>
</dbReference>
<evidence type="ECO:0000256" key="8">
    <source>
        <dbReference type="SAM" id="MobiDB-lite"/>
    </source>
</evidence>
<evidence type="ECO:0000256" key="7">
    <source>
        <dbReference type="PROSITE-ProRule" id="PRU00117"/>
    </source>
</evidence>
<evidence type="ECO:0000313" key="10">
    <source>
        <dbReference type="EMBL" id="CAH0679047.1"/>
    </source>
</evidence>
<evidence type="ECO:0000256" key="6">
    <source>
        <dbReference type="ARBA" id="ARBA00023242"/>
    </source>
</evidence>
<dbReference type="Gene3D" id="3.30.1370.10">
    <property type="entry name" value="K Homology domain, type 1"/>
    <property type="match status" value="3"/>
</dbReference>
<keyword evidence="3" id="KW-0677">Repeat</keyword>
<dbReference type="PANTHER" id="PTHR10288">
    <property type="entry name" value="KH DOMAIN CONTAINING RNA BINDING PROTEIN"/>
    <property type="match status" value="1"/>
</dbReference>
<evidence type="ECO:0000256" key="1">
    <source>
        <dbReference type="ARBA" id="ARBA00004123"/>
    </source>
</evidence>